<dbReference type="InterPro" id="IPR002545">
    <property type="entry name" value="CheW-lke_dom"/>
</dbReference>
<evidence type="ECO:0000259" key="1">
    <source>
        <dbReference type="PROSITE" id="PS50851"/>
    </source>
</evidence>
<reference evidence="2 3" key="1">
    <citation type="submission" date="2023-12" db="EMBL/GenBank/DDBJ databases">
        <title>Description of Novel Strain Fulvimarina sp. 2208YS6-2-32 isolated from Uroteuthis (Photololigo) edulis.</title>
        <authorList>
            <person name="Park J.-S."/>
        </authorList>
    </citation>
    <scope>NUCLEOTIDE SEQUENCE [LARGE SCALE GENOMIC DNA]</scope>
    <source>
        <strain evidence="2 3">2208YS6-2-32</strain>
    </source>
</reference>
<evidence type="ECO:0000313" key="2">
    <source>
        <dbReference type="EMBL" id="MDY8107619.1"/>
    </source>
</evidence>
<dbReference type="PANTHER" id="PTHR22617:SF23">
    <property type="entry name" value="CHEMOTAXIS PROTEIN CHEW"/>
    <property type="match status" value="1"/>
</dbReference>
<sequence>MTRASQADKTLLAASDGQEEEARQILTFRLGGTVCAVDVRHVREVLDFTKIAPIPSAPANLIGIIDVRGTGVPVVDLKRKLRMIGGENETTSETRIVVLEIGPDTTRKVIAIVADAVHEVVEYDGETMEEPPQFGESWDASFMHGLGRREREFLTFLDIDAVFCGDRHLLADTLAA</sequence>
<accession>A0ABU5HYF8</accession>
<dbReference type="InterPro" id="IPR039315">
    <property type="entry name" value="CheW"/>
</dbReference>
<dbReference type="InterPro" id="IPR036061">
    <property type="entry name" value="CheW-like_dom_sf"/>
</dbReference>
<feature type="domain" description="CheW-like" evidence="1">
    <location>
        <begin position="22"/>
        <end position="168"/>
    </location>
</feature>
<protein>
    <submittedName>
        <fullName evidence="2">Chemotaxis protein CheW</fullName>
    </submittedName>
</protein>
<dbReference type="SUPFAM" id="SSF50341">
    <property type="entry name" value="CheW-like"/>
    <property type="match status" value="1"/>
</dbReference>
<proteinExistence type="predicted"/>
<organism evidence="2 3">
    <name type="scientific">Fulvimarina uroteuthidis</name>
    <dbReference type="NCBI Taxonomy" id="3098149"/>
    <lineage>
        <taxon>Bacteria</taxon>
        <taxon>Pseudomonadati</taxon>
        <taxon>Pseudomonadota</taxon>
        <taxon>Alphaproteobacteria</taxon>
        <taxon>Hyphomicrobiales</taxon>
        <taxon>Aurantimonadaceae</taxon>
        <taxon>Fulvimarina</taxon>
    </lineage>
</organism>
<dbReference type="PANTHER" id="PTHR22617">
    <property type="entry name" value="CHEMOTAXIS SENSOR HISTIDINE KINASE-RELATED"/>
    <property type="match status" value="1"/>
</dbReference>
<dbReference type="Pfam" id="PF01584">
    <property type="entry name" value="CheW"/>
    <property type="match status" value="1"/>
</dbReference>
<dbReference type="SMART" id="SM00260">
    <property type="entry name" value="CheW"/>
    <property type="match status" value="1"/>
</dbReference>
<keyword evidence="3" id="KW-1185">Reference proteome</keyword>
<dbReference type="PROSITE" id="PS50851">
    <property type="entry name" value="CHEW"/>
    <property type="match status" value="1"/>
</dbReference>
<dbReference type="Gene3D" id="2.40.50.180">
    <property type="entry name" value="CheA-289, Domain 4"/>
    <property type="match status" value="1"/>
</dbReference>
<dbReference type="RefSeq" id="WP_322184789.1">
    <property type="nucleotide sequence ID" value="NZ_JAXLPB010000001.1"/>
</dbReference>
<comment type="caution">
    <text evidence="2">The sequence shown here is derived from an EMBL/GenBank/DDBJ whole genome shotgun (WGS) entry which is preliminary data.</text>
</comment>
<evidence type="ECO:0000313" key="3">
    <source>
        <dbReference type="Proteomes" id="UP001294412"/>
    </source>
</evidence>
<gene>
    <name evidence="2" type="ORF">U0C82_00460</name>
</gene>
<dbReference type="Gene3D" id="2.30.30.40">
    <property type="entry name" value="SH3 Domains"/>
    <property type="match status" value="1"/>
</dbReference>
<dbReference type="EMBL" id="JAXLPB010000001">
    <property type="protein sequence ID" value="MDY8107619.1"/>
    <property type="molecule type" value="Genomic_DNA"/>
</dbReference>
<dbReference type="Proteomes" id="UP001294412">
    <property type="component" value="Unassembled WGS sequence"/>
</dbReference>
<name>A0ABU5HYF8_9HYPH</name>